<reference evidence="3" key="1">
    <citation type="journal article" date="2019" name="Int. J. Syst. Evol. Microbiol.">
        <title>The Global Catalogue of Microorganisms (GCM) 10K type strain sequencing project: providing services to taxonomists for standard genome sequencing and annotation.</title>
        <authorList>
            <consortium name="The Broad Institute Genomics Platform"/>
            <consortium name="The Broad Institute Genome Sequencing Center for Infectious Disease"/>
            <person name="Wu L."/>
            <person name="Ma J."/>
        </authorList>
    </citation>
    <scope>NUCLEOTIDE SEQUENCE [LARGE SCALE GENOMIC DNA]</scope>
    <source>
        <strain evidence="3">JCM 13004</strain>
    </source>
</reference>
<feature type="region of interest" description="Disordered" evidence="1">
    <location>
        <begin position="1"/>
        <end position="20"/>
    </location>
</feature>
<keyword evidence="3" id="KW-1185">Reference proteome</keyword>
<organism evidence="2 3">
    <name type="scientific">Kitasatospora nipponensis</name>
    <dbReference type="NCBI Taxonomy" id="258049"/>
    <lineage>
        <taxon>Bacteria</taxon>
        <taxon>Bacillati</taxon>
        <taxon>Actinomycetota</taxon>
        <taxon>Actinomycetes</taxon>
        <taxon>Kitasatosporales</taxon>
        <taxon>Streptomycetaceae</taxon>
        <taxon>Kitasatospora</taxon>
    </lineage>
</organism>
<evidence type="ECO:0000256" key="1">
    <source>
        <dbReference type="SAM" id="MobiDB-lite"/>
    </source>
</evidence>
<evidence type="ECO:0000313" key="3">
    <source>
        <dbReference type="Proteomes" id="UP001500037"/>
    </source>
</evidence>
<accession>A0ABP4HQ27</accession>
<dbReference type="Proteomes" id="UP001500037">
    <property type="component" value="Unassembled WGS sequence"/>
</dbReference>
<gene>
    <name evidence="2" type="ORF">GCM10009665_71120</name>
</gene>
<proteinExistence type="predicted"/>
<comment type="caution">
    <text evidence="2">The sequence shown here is derived from an EMBL/GenBank/DDBJ whole genome shotgun (WGS) entry which is preliminary data.</text>
</comment>
<feature type="compositionally biased region" description="Polar residues" evidence="1">
    <location>
        <begin position="9"/>
        <end position="20"/>
    </location>
</feature>
<evidence type="ECO:0000313" key="2">
    <source>
        <dbReference type="EMBL" id="GAA1273023.1"/>
    </source>
</evidence>
<protein>
    <submittedName>
        <fullName evidence="2">Uncharacterized protein</fullName>
    </submittedName>
</protein>
<name>A0ABP4HQ27_9ACTN</name>
<sequence length="113" mass="12188">MRLRRALRRTSTGPCSATWATSGRPRVAVAGPAAARARRGDAEGWESRSAAMAHDVTGWHGQKSAAVAEFFSPVITNGMGRSNARRIISTGLWITGLANSRRWGRLSSPKEIN</sequence>
<dbReference type="EMBL" id="BAAALF010000235">
    <property type="protein sequence ID" value="GAA1273023.1"/>
    <property type="molecule type" value="Genomic_DNA"/>
</dbReference>